<sequence length="61" mass="6461">MTATPKMRGQQTKPTTAEVRDAWARLRDAAGKGDVQANALLIALTENKPAFSLPPVLSQAG</sequence>
<proteinExistence type="predicted"/>
<name>A0A399MEH5_9PSED</name>
<comment type="caution">
    <text evidence="1">The sequence shown here is derived from an EMBL/GenBank/DDBJ whole genome shotgun (WGS) entry which is preliminary data.</text>
</comment>
<reference evidence="1 2" key="1">
    <citation type="submission" date="2018-08" db="EMBL/GenBank/DDBJ databases">
        <title>Draft genome sequence of the cyanotroph, Pseudomonas monteilii BCN3.</title>
        <authorList>
            <person name="Jones L.B."/>
            <person name="Kunz D.A."/>
        </authorList>
    </citation>
    <scope>NUCLEOTIDE SEQUENCE [LARGE SCALE GENOMIC DNA]</scope>
    <source>
        <strain evidence="1 2">BCN3</strain>
    </source>
</reference>
<protein>
    <submittedName>
        <fullName evidence="1">Uncharacterized protein</fullName>
    </submittedName>
</protein>
<gene>
    <name evidence="1" type="ORF">D0894_01300</name>
</gene>
<organism evidence="1 2">
    <name type="scientific">Pseudomonas monteilii</name>
    <dbReference type="NCBI Taxonomy" id="76759"/>
    <lineage>
        <taxon>Bacteria</taxon>
        <taxon>Pseudomonadati</taxon>
        <taxon>Pseudomonadota</taxon>
        <taxon>Gammaproteobacteria</taxon>
        <taxon>Pseudomonadales</taxon>
        <taxon>Pseudomonadaceae</taxon>
        <taxon>Pseudomonas</taxon>
    </lineage>
</organism>
<accession>A0A399MEH5</accession>
<evidence type="ECO:0000313" key="1">
    <source>
        <dbReference type="EMBL" id="RII80240.1"/>
    </source>
</evidence>
<dbReference type="EMBL" id="QWLL01000005">
    <property type="protein sequence ID" value="RII80240.1"/>
    <property type="molecule type" value="Genomic_DNA"/>
</dbReference>
<dbReference type="AlphaFoldDB" id="A0A399MEH5"/>
<evidence type="ECO:0000313" key="2">
    <source>
        <dbReference type="Proteomes" id="UP000265875"/>
    </source>
</evidence>
<dbReference type="Proteomes" id="UP000265875">
    <property type="component" value="Unassembled WGS sequence"/>
</dbReference>